<comment type="caution">
    <text evidence="1">The sequence shown here is derived from an EMBL/GenBank/DDBJ whole genome shotgun (WGS) entry which is preliminary data.</text>
</comment>
<evidence type="ECO:0000313" key="1">
    <source>
        <dbReference type="EMBL" id="SEJ70228.1"/>
    </source>
</evidence>
<sequence length="131" mass="14032">MSNLNLTASIAWLNAHAHAASQSKCAENVRLALQAGGVDIPPVAARNFAKNYGPLLLAQNFTEVTGGAPSSPQKGDIVVIQPYPGGNIAGHIAMYNGHQWVSDFRQIDMWGGPGYRSNKPPFKIYRSQGAE</sequence>
<dbReference type="Gene3D" id="3.90.1720.10">
    <property type="entry name" value="endopeptidase domain like (from Nostoc punctiforme)"/>
    <property type="match status" value="1"/>
</dbReference>
<name>A0AAQ1GFT9_9BURK</name>
<accession>A0AAQ1GFT9</accession>
<dbReference type="AlphaFoldDB" id="A0AAQ1GFT9"/>
<dbReference type="EMBL" id="FNZM01000007">
    <property type="protein sequence ID" value="SEJ70228.1"/>
    <property type="molecule type" value="Genomic_DNA"/>
</dbReference>
<proteinExistence type="predicted"/>
<organism evidence="1 2">
    <name type="scientific">Paraburkholderia tropica</name>
    <dbReference type="NCBI Taxonomy" id="92647"/>
    <lineage>
        <taxon>Bacteria</taxon>
        <taxon>Pseudomonadati</taxon>
        <taxon>Pseudomonadota</taxon>
        <taxon>Betaproteobacteria</taxon>
        <taxon>Burkholderiales</taxon>
        <taxon>Burkholderiaceae</taxon>
        <taxon>Paraburkholderia</taxon>
    </lineage>
</organism>
<evidence type="ECO:0000313" key="2">
    <source>
        <dbReference type="Proteomes" id="UP000183529"/>
    </source>
</evidence>
<dbReference type="RefSeq" id="WP_074983673.1">
    <property type="nucleotide sequence ID" value="NZ_CADFGN010000008.1"/>
</dbReference>
<gene>
    <name evidence="1" type="ORF">SAMN05216550_107256</name>
</gene>
<reference evidence="1 2" key="1">
    <citation type="submission" date="2016-10" db="EMBL/GenBank/DDBJ databases">
        <authorList>
            <person name="Varghese N."/>
            <person name="Submissions S."/>
        </authorList>
    </citation>
    <scope>NUCLEOTIDE SEQUENCE [LARGE SCALE GENOMIC DNA]</scope>
    <source>
        <strain evidence="1 2">LMG 22274</strain>
    </source>
</reference>
<protein>
    <submittedName>
        <fullName evidence="1">Uncharacterized protein</fullName>
    </submittedName>
</protein>
<dbReference type="Proteomes" id="UP000183529">
    <property type="component" value="Unassembled WGS sequence"/>
</dbReference>